<dbReference type="GO" id="GO:0008270">
    <property type="term" value="F:zinc ion binding"/>
    <property type="evidence" value="ECO:0007669"/>
    <property type="project" value="InterPro"/>
</dbReference>
<keyword evidence="11" id="KW-0482">Metalloprotease</keyword>
<organism evidence="18 19">
    <name type="scientific">Thioalkalivibrio sulfidiphilus (strain HL-EbGR7)</name>
    <dbReference type="NCBI Taxonomy" id="396588"/>
    <lineage>
        <taxon>Bacteria</taxon>
        <taxon>Pseudomonadati</taxon>
        <taxon>Pseudomonadota</taxon>
        <taxon>Gammaproteobacteria</taxon>
        <taxon>Chromatiales</taxon>
        <taxon>Ectothiorhodospiraceae</taxon>
        <taxon>Thioalkalivibrio</taxon>
    </lineage>
</organism>
<dbReference type="RefSeq" id="WP_012637294.1">
    <property type="nucleotide sequence ID" value="NC_011901.1"/>
</dbReference>
<dbReference type="FunFam" id="2.60.40.1840:FF:000001">
    <property type="entry name" value="Aminopeptidase N"/>
    <property type="match status" value="1"/>
</dbReference>
<evidence type="ECO:0000256" key="2">
    <source>
        <dbReference type="ARBA" id="ARBA00001947"/>
    </source>
</evidence>
<dbReference type="AlphaFoldDB" id="B8GMH4"/>
<dbReference type="InterPro" id="IPR027268">
    <property type="entry name" value="Peptidase_M4/M1_CTD_sf"/>
</dbReference>
<evidence type="ECO:0000256" key="9">
    <source>
        <dbReference type="ARBA" id="ARBA00022801"/>
    </source>
</evidence>
<keyword evidence="8" id="KW-0479">Metal-binding</keyword>
<dbReference type="EC" id="3.4.11.2" evidence="4 13"/>
<dbReference type="Gene3D" id="1.10.390.10">
    <property type="entry name" value="Neutral Protease Domain 2"/>
    <property type="match status" value="1"/>
</dbReference>
<dbReference type="GO" id="GO:0006508">
    <property type="term" value="P:proteolysis"/>
    <property type="evidence" value="ECO:0007669"/>
    <property type="project" value="UniProtKB-UniRule"/>
</dbReference>
<dbReference type="Gene3D" id="1.25.50.10">
    <property type="entry name" value="Peptidase M1, alanyl aminopeptidase, C-terminal domain"/>
    <property type="match status" value="1"/>
</dbReference>
<dbReference type="InterPro" id="IPR037144">
    <property type="entry name" value="Peptidase_M1_pepN_C_sf"/>
</dbReference>
<name>B8GMH4_THISH</name>
<evidence type="ECO:0000259" key="14">
    <source>
        <dbReference type="Pfam" id="PF01433"/>
    </source>
</evidence>
<keyword evidence="7" id="KW-0645">Protease</keyword>
<evidence type="ECO:0000259" key="15">
    <source>
        <dbReference type="Pfam" id="PF11940"/>
    </source>
</evidence>
<dbReference type="PANTHER" id="PTHR46322:SF1">
    <property type="entry name" value="PUROMYCIN-SENSITIVE AMINOPEPTIDASE"/>
    <property type="match status" value="1"/>
</dbReference>
<evidence type="ECO:0000313" key="18">
    <source>
        <dbReference type="EMBL" id="ACL71806.1"/>
    </source>
</evidence>
<feature type="domain" description="Peptidase M1 alanyl aminopeptidase Ig-like fold" evidence="15">
    <location>
        <begin position="448"/>
        <end position="554"/>
    </location>
</feature>
<dbReference type="FunFam" id="3.30.2010.30:FF:000002">
    <property type="entry name" value="Putative aminopeptidase N"/>
    <property type="match status" value="1"/>
</dbReference>
<dbReference type="NCBIfam" id="TIGR02414">
    <property type="entry name" value="pepN_proteo"/>
    <property type="match status" value="1"/>
</dbReference>
<evidence type="ECO:0000256" key="10">
    <source>
        <dbReference type="ARBA" id="ARBA00022833"/>
    </source>
</evidence>
<feature type="domain" description="Peptidase M1 alanyl aminopeptidase C-terminal" evidence="16">
    <location>
        <begin position="559"/>
        <end position="882"/>
    </location>
</feature>
<feature type="domain" description="Peptidase M1 membrane alanine aminopeptidase" evidence="14">
    <location>
        <begin position="230"/>
        <end position="443"/>
    </location>
</feature>
<dbReference type="Gene3D" id="3.30.2010.30">
    <property type="match status" value="1"/>
</dbReference>
<evidence type="ECO:0000256" key="4">
    <source>
        <dbReference type="ARBA" id="ARBA00012564"/>
    </source>
</evidence>
<dbReference type="eggNOG" id="COG0308">
    <property type="taxonomic scope" value="Bacteria"/>
</dbReference>
<dbReference type="InterPro" id="IPR014782">
    <property type="entry name" value="Peptidase_M1_dom"/>
</dbReference>
<evidence type="ECO:0000313" key="19">
    <source>
        <dbReference type="Proteomes" id="UP000002383"/>
    </source>
</evidence>
<comment type="catalytic activity">
    <reaction evidence="1">
        <text>Release of an N-terminal amino acid, Xaa-|-Yaa- from a peptide, amide or arylamide. Xaa is preferably Ala, but may be most amino acids including Pro (slow action). When a terminal hydrophobic residue is followed by a prolyl residue, the two may be released as an intact Xaa-Pro dipeptide.</text>
        <dbReference type="EC" id="3.4.11.2"/>
    </reaction>
</comment>
<dbReference type="KEGG" id="tgr:Tgr7_0714"/>
<evidence type="ECO:0000256" key="7">
    <source>
        <dbReference type="ARBA" id="ARBA00022670"/>
    </source>
</evidence>
<dbReference type="EMBL" id="CP001339">
    <property type="protein sequence ID" value="ACL71806.1"/>
    <property type="molecule type" value="Genomic_DNA"/>
</dbReference>
<evidence type="ECO:0000256" key="8">
    <source>
        <dbReference type="ARBA" id="ARBA00022723"/>
    </source>
</evidence>
<dbReference type="STRING" id="396588.Tgr7_0714"/>
<evidence type="ECO:0000256" key="12">
    <source>
        <dbReference type="ARBA" id="ARBA00059739"/>
    </source>
</evidence>
<accession>B8GMH4</accession>
<evidence type="ECO:0000256" key="3">
    <source>
        <dbReference type="ARBA" id="ARBA00010136"/>
    </source>
</evidence>
<dbReference type="Pfam" id="PF01433">
    <property type="entry name" value="Peptidase_M1"/>
    <property type="match status" value="1"/>
</dbReference>
<reference evidence="18 19" key="1">
    <citation type="journal article" date="2011" name="Stand. Genomic Sci.">
        <title>Complete genome sequence of 'Thioalkalivibrio sulfidophilus' HL-EbGr7.</title>
        <authorList>
            <person name="Muyzer G."/>
            <person name="Sorokin D.Y."/>
            <person name="Mavromatis K."/>
            <person name="Lapidus A."/>
            <person name="Clum A."/>
            <person name="Ivanova N."/>
            <person name="Pati A."/>
            <person name="d'Haeseleer P."/>
            <person name="Woyke T."/>
            <person name="Kyrpides N.C."/>
        </authorList>
    </citation>
    <scope>NUCLEOTIDE SEQUENCE [LARGE SCALE GENOMIC DNA]</scope>
    <source>
        <strain evidence="18 19">HL-EbGR7</strain>
    </source>
</reference>
<dbReference type="Gene3D" id="2.60.40.1730">
    <property type="entry name" value="tricorn interacting facor f3 domain"/>
    <property type="match status" value="1"/>
</dbReference>
<comment type="similarity">
    <text evidence="3">Belongs to the peptidase M1 family.</text>
</comment>
<dbReference type="InterPro" id="IPR045357">
    <property type="entry name" value="Aminopeptidase_N-like_N"/>
</dbReference>
<keyword evidence="19" id="KW-1185">Reference proteome</keyword>
<evidence type="ECO:0000259" key="17">
    <source>
        <dbReference type="Pfam" id="PF17900"/>
    </source>
</evidence>
<proteinExistence type="inferred from homology"/>
<dbReference type="PANTHER" id="PTHR46322">
    <property type="entry name" value="PUROMYCIN-SENSITIVE AMINOPEPTIDASE"/>
    <property type="match status" value="1"/>
</dbReference>
<dbReference type="Pfam" id="PF17900">
    <property type="entry name" value="Peptidase_M1_N"/>
    <property type="match status" value="1"/>
</dbReference>
<dbReference type="InterPro" id="IPR042097">
    <property type="entry name" value="Aminopeptidase_N-like_N_sf"/>
</dbReference>
<dbReference type="GO" id="GO:0016285">
    <property type="term" value="F:alanyl aminopeptidase activity"/>
    <property type="evidence" value="ECO:0007669"/>
    <property type="project" value="UniProtKB-EC"/>
</dbReference>
<evidence type="ECO:0000256" key="5">
    <source>
        <dbReference type="ARBA" id="ARBA00015611"/>
    </source>
</evidence>
<comment type="cofactor">
    <cofactor evidence="2">
        <name>Zn(2+)</name>
        <dbReference type="ChEBI" id="CHEBI:29105"/>
    </cofactor>
</comment>
<dbReference type="InterPro" id="IPR001930">
    <property type="entry name" value="Peptidase_M1"/>
</dbReference>
<evidence type="ECO:0000256" key="13">
    <source>
        <dbReference type="NCBIfam" id="TIGR02414"/>
    </source>
</evidence>
<dbReference type="InterPro" id="IPR035414">
    <property type="entry name" value="Peptidase_M1_pepN_Ig-like"/>
</dbReference>
<dbReference type="FunFam" id="1.10.390.10:FF:000002">
    <property type="entry name" value="Aminopeptidase N"/>
    <property type="match status" value="1"/>
</dbReference>
<feature type="domain" description="Aminopeptidase N-like N-terminal" evidence="17">
    <location>
        <begin position="96"/>
        <end position="190"/>
    </location>
</feature>
<dbReference type="Pfam" id="PF17432">
    <property type="entry name" value="DUF3458_C"/>
    <property type="match status" value="1"/>
</dbReference>
<dbReference type="SUPFAM" id="SSF55486">
    <property type="entry name" value="Metalloproteases ('zincins'), catalytic domain"/>
    <property type="match status" value="1"/>
</dbReference>
<evidence type="ECO:0000256" key="11">
    <source>
        <dbReference type="ARBA" id="ARBA00023049"/>
    </source>
</evidence>
<dbReference type="InterPro" id="IPR024601">
    <property type="entry name" value="Peptidase_M1_pepN_C"/>
</dbReference>
<dbReference type="Proteomes" id="UP000002383">
    <property type="component" value="Chromosome"/>
</dbReference>
<comment type="function">
    <text evidence="12">Aminopeptidase N is involved in the degradation of intracellular peptides generated by protein breakdown during normal growth as well as in response to nutrient starvation.</text>
</comment>
<evidence type="ECO:0000256" key="1">
    <source>
        <dbReference type="ARBA" id="ARBA00000098"/>
    </source>
</evidence>
<dbReference type="MEROPS" id="M01.005"/>
<keyword evidence="6 18" id="KW-0031">Aminopeptidase</keyword>
<dbReference type="InterPro" id="IPR012779">
    <property type="entry name" value="Peptidase_M1_pepN"/>
</dbReference>
<gene>
    <name evidence="18" type="ordered locus">Tgr7_0714</name>
</gene>
<dbReference type="CDD" id="cd09600">
    <property type="entry name" value="M1_APN"/>
    <property type="match status" value="1"/>
</dbReference>
<dbReference type="Gene3D" id="2.60.40.1840">
    <property type="match status" value="1"/>
</dbReference>
<evidence type="ECO:0000256" key="6">
    <source>
        <dbReference type="ARBA" id="ARBA00022438"/>
    </source>
</evidence>
<dbReference type="OrthoDB" id="100605at2"/>
<dbReference type="FunFam" id="2.60.40.1730:FF:000005">
    <property type="entry name" value="Aminopeptidase N"/>
    <property type="match status" value="1"/>
</dbReference>
<evidence type="ECO:0000259" key="16">
    <source>
        <dbReference type="Pfam" id="PF17432"/>
    </source>
</evidence>
<protein>
    <recommendedName>
        <fullName evidence="5 13">Aminopeptidase N</fullName>
        <ecNumber evidence="4 13">3.4.11.2</ecNumber>
    </recommendedName>
</protein>
<keyword evidence="10" id="KW-0862">Zinc</keyword>
<dbReference type="GO" id="GO:0008237">
    <property type="term" value="F:metallopeptidase activity"/>
    <property type="evidence" value="ECO:0007669"/>
    <property type="project" value="UniProtKB-UniRule"/>
</dbReference>
<dbReference type="HOGENOM" id="CLU_007993_2_0_6"/>
<keyword evidence="9" id="KW-0378">Hydrolase</keyword>
<sequence length="882" mass="99368">MKDAAPRTIHLKDYAAPVWRVSAVALDFHLDPAQTRVRSRLSLERAGGSAGQPLMLNGQDVKLLSLAVDGRPLDARAWRIEGEQLWIQGLPDRCELEIQTLIHPDQNTALEGLYVSGGNFCTQCEAEGFRRITWFPDRPDVMAEYTVRLEADRAAFPVLLSNGNLIDSGDLSDGLHYAVWHDPYPKPSYLFALVAGDLACQEDRFTTASGREVDLRIYVQRHNLDKCDHAMGSLIKSMRWDEQVFGREYDLDVYMIVAVDDFNMGAMENKGLNVFNSKYVLARQDTATDEDFVAIESVIAHEYFHNWSGNRITCRDWFQLSLKEGLTVFRDQEFTADQSLRAVKRIDDVQRLRSLQFPEDASPMAHPVRPQSYMEINNFYTMTVYEKGAEVVRMIQTLLGREGFRRGMDLYFERHDGQAVTTDDFVRAMEDATARDLSQFRRWYDQAGTPVIEAAGDYDAANHRYRLTLRQSTPATPGQPDKLPLHIPLAMAVLDSQGREIPLRLEGEAKTAGGQSGERVLELTAPDHVFVFENVPEAPVPSLLRNFSAPVKLRFAYTDEQLAFLMAHDGDDFNRWEAGQQYAVRILLGLVREIQAGRALEADERFVASAARVLRDPDLDPALVAEALSLPGESYLAEQMDAVDVDAIHEARNFLRRSLGEQLADGWRAIYDRYRDTDPADLGAGAMGRRRLAGLALGYLVAAGRSEGRALAYARFREARNMTESMAALRALMDCPCEEREAALGAFETRWKEEPLVLDKWFSLQAASSLPGALDRVKRLMDHPGFNLRNPNRVRALIGAFASANPVHFHALDGSGYDYLAEQVLALDSLNPQVAARLVKALSRFKRYDNARQKRMKQALKRIVETHGLSRDVYEIASRSLE</sequence>
<dbReference type="SUPFAM" id="SSF63737">
    <property type="entry name" value="Leukotriene A4 hydrolase N-terminal domain"/>
    <property type="match status" value="1"/>
</dbReference>
<dbReference type="PRINTS" id="PR00756">
    <property type="entry name" value="ALADIPTASE"/>
</dbReference>
<dbReference type="InterPro" id="IPR038438">
    <property type="entry name" value="PepN_Ig-like_sf"/>
</dbReference>
<dbReference type="Pfam" id="PF11940">
    <property type="entry name" value="DUF3458"/>
    <property type="match status" value="1"/>
</dbReference>